<gene>
    <name evidence="3" type="ORF">BDV95DRAFT_595657</name>
</gene>
<evidence type="ECO:0000256" key="2">
    <source>
        <dbReference type="SAM" id="Phobius"/>
    </source>
</evidence>
<reference evidence="3 4" key="1">
    <citation type="submission" date="2020-01" db="EMBL/GenBank/DDBJ databases">
        <authorList>
            <consortium name="DOE Joint Genome Institute"/>
            <person name="Haridas S."/>
            <person name="Albert R."/>
            <person name="Binder M."/>
            <person name="Bloem J."/>
            <person name="Labutti K."/>
            <person name="Salamov A."/>
            <person name="Andreopoulos B."/>
            <person name="Baker S.E."/>
            <person name="Barry K."/>
            <person name="Bills G."/>
            <person name="Bluhm B.H."/>
            <person name="Cannon C."/>
            <person name="Castanera R."/>
            <person name="Culley D.E."/>
            <person name="Daum C."/>
            <person name="Ezra D."/>
            <person name="Gonzalez J.B."/>
            <person name="Henrissat B."/>
            <person name="Kuo A."/>
            <person name="Liang C."/>
            <person name="Lipzen A."/>
            <person name="Lutzoni F."/>
            <person name="Magnuson J."/>
            <person name="Mondo S."/>
            <person name="Nolan M."/>
            <person name="Ohm R."/>
            <person name="Pangilinan J."/>
            <person name="Park H.-J.H."/>
            <person name="Ramirez L."/>
            <person name="Alfaro M."/>
            <person name="Sun H."/>
            <person name="Tritt A."/>
            <person name="Yoshinaga Y."/>
            <person name="Zwiers L.-H.L."/>
            <person name="Turgeon B.G."/>
            <person name="Goodwin S.B."/>
            <person name="Spatafora J.W."/>
            <person name="Crous P.W."/>
            <person name="Grigoriev I.V."/>
        </authorList>
    </citation>
    <scope>NUCLEOTIDE SEQUENCE [LARGE SCALE GENOMIC DNA]</scope>
    <source>
        <strain evidence="3 4">CBS 611.86</strain>
    </source>
</reference>
<feature type="compositionally biased region" description="Polar residues" evidence="1">
    <location>
        <begin position="27"/>
        <end position="42"/>
    </location>
</feature>
<name>A0A7C8I3P1_9PLEO</name>
<feature type="compositionally biased region" description="Low complexity" evidence="1">
    <location>
        <begin position="53"/>
        <end position="65"/>
    </location>
</feature>
<sequence length="398" mass="43177">MLRHKLSSTFSKSDRSADEKDMARPSVENNTTPKLPKSTSVSRFMEKLKHSRSGTASSTASSSASDLRMSTGPSAYANQPLDSDPDVQEDQSSRDTPRQSLAPGASVPSDTGDEVADAFKEEAAMMWRFEEERRAAEADKTRKLVKRWDWERSQKAKLLANQLGEELDRGQEAHAQTTDEVSAVELDGEDTAIVSEHEPRIASADVPSSVPFAYSVHGPDGALIEGDGEGTATSSANLMTDAPVTPAILEPTRTTAMTAMPASTTAMRDFTSAMYSTTPLRIVVTTRIETTSEPLNATIYPRKRMRVGPYTITSPKLASTMFSGVILLYLGIVVSAALVGPMYVLLQAWRLGIALSFYAMGSQYMGWKDEATADLVLEPVLCVLKVIAAMLLYVCDSL</sequence>
<protein>
    <submittedName>
        <fullName evidence="3">Uncharacterized protein</fullName>
    </submittedName>
</protein>
<feature type="transmembrane region" description="Helical" evidence="2">
    <location>
        <begin position="326"/>
        <end position="346"/>
    </location>
</feature>
<organism evidence="3 4">
    <name type="scientific">Massariosphaeria phaeospora</name>
    <dbReference type="NCBI Taxonomy" id="100035"/>
    <lineage>
        <taxon>Eukaryota</taxon>
        <taxon>Fungi</taxon>
        <taxon>Dikarya</taxon>
        <taxon>Ascomycota</taxon>
        <taxon>Pezizomycotina</taxon>
        <taxon>Dothideomycetes</taxon>
        <taxon>Pleosporomycetidae</taxon>
        <taxon>Pleosporales</taxon>
        <taxon>Pleosporales incertae sedis</taxon>
        <taxon>Massariosphaeria</taxon>
    </lineage>
</organism>
<comment type="caution">
    <text evidence="3">The sequence shown here is derived from an EMBL/GenBank/DDBJ whole genome shotgun (WGS) entry which is preliminary data.</text>
</comment>
<feature type="compositionally biased region" description="Polar residues" evidence="1">
    <location>
        <begin position="71"/>
        <end position="81"/>
    </location>
</feature>
<dbReference type="EMBL" id="JAADJZ010000014">
    <property type="protein sequence ID" value="KAF2870094.1"/>
    <property type="molecule type" value="Genomic_DNA"/>
</dbReference>
<keyword evidence="2" id="KW-0812">Transmembrane</keyword>
<dbReference type="Proteomes" id="UP000481861">
    <property type="component" value="Unassembled WGS sequence"/>
</dbReference>
<accession>A0A7C8I3P1</accession>
<evidence type="ECO:0000256" key="1">
    <source>
        <dbReference type="SAM" id="MobiDB-lite"/>
    </source>
</evidence>
<feature type="region of interest" description="Disordered" evidence="1">
    <location>
        <begin position="1"/>
        <end position="113"/>
    </location>
</feature>
<keyword evidence="4" id="KW-1185">Reference proteome</keyword>
<keyword evidence="2" id="KW-0472">Membrane</keyword>
<proteinExistence type="predicted"/>
<evidence type="ECO:0000313" key="3">
    <source>
        <dbReference type="EMBL" id="KAF2870094.1"/>
    </source>
</evidence>
<dbReference type="AlphaFoldDB" id="A0A7C8I3P1"/>
<keyword evidence="2" id="KW-1133">Transmembrane helix</keyword>
<evidence type="ECO:0000313" key="4">
    <source>
        <dbReference type="Proteomes" id="UP000481861"/>
    </source>
</evidence>
<feature type="compositionally biased region" description="Basic and acidic residues" evidence="1">
    <location>
        <begin position="12"/>
        <end position="23"/>
    </location>
</feature>